<gene>
    <name evidence="3" type="ORF">J2W49_004635</name>
</gene>
<dbReference type="SUPFAM" id="SSF54593">
    <property type="entry name" value="Glyoxalase/Bleomycin resistance protein/Dihydroxybiphenyl dioxygenase"/>
    <property type="match status" value="1"/>
</dbReference>
<evidence type="ECO:0000256" key="1">
    <source>
        <dbReference type="SAM" id="MobiDB-lite"/>
    </source>
</evidence>
<proteinExistence type="predicted"/>
<keyword evidence="3" id="KW-0456">Lyase</keyword>
<dbReference type="InterPro" id="IPR041581">
    <property type="entry name" value="Glyoxalase_6"/>
</dbReference>
<evidence type="ECO:0000313" key="4">
    <source>
        <dbReference type="Proteomes" id="UP001265700"/>
    </source>
</evidence>
<keyword evidence="4" id="KW-1185">Reference proteome</keyword>
<protein>
    <submittedName>
        <fullName evidence="3">Enzyme related to lactoylglutathione lyase</fullName>
    </submittedName>
</protein>
<reference evidence="3 4" key="1">
    <citation type="submission" date="2023-07" db="EMBL/GenBank/DDBJ databases">
        <title>Sorghum-associated microbial communities from plants grown in Nebraska, USA.</title>
        <authorList>
            <person name="Schachtman D."/>
        </authorList>
    </citation>
    <scope>NUCLEOTIDE SEQUENCE [LARGE SCALE GENOMIC DNA]</scope>
    <source>
        <strain evidence="3 4">4249</strain>
    </source>
</reference>
<dbReference type="InterPro" id="IPR029068">
    <property type="entry name" value="Glyas_Bleomycin-R_OHBP_Dase"/>
</dbReference>
<evidence type="ECO:0000313" key="3">
    <source>
        <dbReference type="EMBL" id="MDR7152657.1"/>
    </source>
</evidence>
<dbReference type="Pfam" id="PF18029">
    <property type="entry name" value="Glyoxalase_6"/>
    <property type="match status" value="1"/>
</dbReference>
<sequence>MSTSDLLGQIKARTRQNPSPQSFLTSLPEVRLSISKNAGAVVFAKDIVRVAKFYEELFSIPAVHSERDHIVLESSQCQLVLHAIPKKIADSIEITTPPARRTETPIKLFFFVPSLAEARAKAIALGGELNPEKSEWEARGFRGCDGHDPEGNVVQIREVVSPS</sequence>
<dbReference type="Proteomes" id="UP001265700">
    <property type="component" value="Unassembled WGS sequence"/>
</dbReference>
<dbReference type="RefSeq" id="WP_310321620.1">
    <property type="nucleotide sequence ID" value="NZ_JAVDWU010000013.1"/>
</dbReference>
<feature type="domain" description="Glyoxalase-like" evidence="2">
    <location>
        <begin position="42"/>
        <end position="155"/>
    </location>
</feature>
<dbReference type="EMBL" id="JAVDWU010000013">
    <property type="protein sequence ID" value="MDR7152657.1"/>
    <property type="molecule type" value="Genomic_DNA"/>
</dbReference>
<dbReference type="Gene3D" id="3.10.180.10">
    <property type="entry name" value="2,3-Dihydroxybiphenyl 1,2-Dioxygenase, domain 1"/>
    <property type="match status" value="1"/>
</dbReference>
<dbReference type="GO" id="GO:0016829">
    <property type="term" value="F:lyase activity"/>
    <property type="evidence" value="ECO:0007669"/>
    <property type="project" value="UniProtKB-KW"/>
</dbReference>
<name>A0ABU1WUX4_9BURK</name>
<accession>A0ABU1WUX4</accession>
<feature type="region of interest" description="Disordered" evidence="1">
    <location>
        <begin position="1"/>
        <end position="22"/>
    </location>
</feature>
<organism evidence="3 4">
    <name type="scientific">Hydrogenophaga palleronii</name>
    <dbReference type="NCBI Taxonomy" id="65655"/>
    <lineage>
        <taxon>Bacteria</taxon>
        <taxon>Pseudomonadati</taxon>
        <taxon>Pseudomonadota</taxon>
        <taxon>Betaproteobacteria</taxon>
        <taxon>Burkholderiales</taxon>
        <taxon>Comamonadaceae</taxon>
        <taxon>Hydrogenophaga</taxon>
    </lineage>
</organism>
<evidence type="ECO:0000259" key="2">
    <source>
        <dbReference type="Pfam" id="PF18029"/>
    </source>
</evidence>
<comment type="caution">
    <text evidence="3">The sequence shown here is derived from an EMBL/GenBank/DDBJ whole genome shotgun (WGS) entry which is preliminary data.</text>
</comment>